<dbReference type="Gene3D" id="3.10.450.50">
    <property type="match status" value="1"/>
</dbReference>
<feature type="domain" description="SnoaL-like" evidence="1">
    <location>
        <begin position="15"/>
        <end position="114"/>
    </location>
</feature>
<dbReference type="InterPro" id="IPR037401">
    <property type="entry name" value="SnoaL-like"/>
</dbReference>
<dbReference type="SUPFAM" id="SSF54427">
    <property type="entry name" value="NTF2-like"/>
    <property type="match status" value="1"/>
</dbReference>
<dbReference type="Pfam" id="PF12680">
    <property type="entry name" value="SnoaL_2"/>
    <property type="match status" value="1"/>
</dbReference>
<dbReference type="KEGG" id="gph:GEMMAAP_16140"/>
<gene>
    <name evidence="2" type="ORF">GEMMAAP_16140</name>
</gene>
<dbReference type="Proteomes" id="UP000076404">
    <property type="component" value="Chromosome"/>
</dbReference>
<dbReference type="eggNOG" id="COG4538">
    <property type="taxonomic scope" value="Bacteria"/>
</dbReference>
<sequence>MENVRLLSKERMDPVTAQIDAYNARNLEAFLACFSQEVVVEDATDHKLIDGKAALRGLYATVFDNSPELRLSVTNSIRVGEYVINDEHVYGFNLHGYDATSHKAVVYHVKQGIINHVRVLE</sequence>
<reference evidence="2 3" key="1">
    <citation type="journal article" date="2014" name="Proc. Natl. Acad. Sci. U.S.A.">
        <title>Functional type 2 photosynthetic reaction centers found in the rare bacterial phylum Gemmatimonadetes.</title>
        <authorList>
            <person name="Zeng Y."/>
            <person name="Feng F."/>
            <person name="Medova H."/>
            <person name="Dean J."/>
            <person name="Koblizek M."/>
        </authorList>
    </citation>
    <scope>NUCLEOTIDE SEQUENCE [LARGE SCALE GENOMIC DNA]</scope>
    <source>
        <strain evidence="2 3">AP64</strain>
    </source>
</reference>
<name>A0A143BN42_9BACT</name>
<dbReference type="AlphaFoldDB" id="A0A143BN42"/>
<protein>
    <recommendedName>
        <fullName evidence="1">SnoaL-like domain-containing protein</fullName>
    </recommendedName>
</protein>
<organism evidence="2 3">
    <name type="scientific">Gemmatimonas phototrophica</name>
    <dbReference type="NCBI Taxonomy" id="1379270"/>
    <lineage>
        <taxon>Bacteria</taxon>
        <taxon>Pseudomonadati</taxon>
        <taxon>Gemmatimonadota</taxon>
        <taxon>Gemmatimonadia</taxon>
        <taxon>Gemmatimonadales</taxon>
        <taxon>Gemmatimonadaceae</taxon>
        <taxon>Gemmatimonas</taxon>
    </lineage>
</organism>
<evidence type="ECO:0000313" key="3">
    <source>
        <dbReference type="Proteomes" id="UP000076404"/>
    </source>
</evidence>
<evidence type="ECO:0000259" key="1">
    <source>
        <dbReference type="Pfam" id="PF12680"/>
    </source>
</evidence>
<keyword evidence="3" id="KW-1185">Reference proteome</keyword>
<dbReference type="EMBL" id="CP011454">
    <property type="protein sequence ID" value="AMW05910.1"/>
    <property type="molecule type" value="Genomic_DNA"/>
</dbReference>
<dbReference type="InterPro" id="IPR032710">
    <property type="entry name" value="NTF2-like_dom_sf"/>
</dbReference>
<reference evidence="2 3" key="2">
    <citation type="journal article" date="2016" name="Environ. Microbiol. Rep.">
        <title>Metagenomic evidence for the presence of phototrophic Gemmatimonadetes bacteria in diverse environments.</title>
        <authorList>
            <person name="Zeng Y."/>
            <person name="Baumbach J."/>
            <person name="Barbosa E.G."/>
            <person name="Azevedo V."/>
            <person name="Zhang C."/>
            <person name="Koblizek M."/>
        </authorList>
    </citation>
    <scope>NUCLEOTIDE SEQUENCE [LARGE SCALE GENOMIC DNA]</scope>
    <source>
        <strain evidence="2 3">AP64</strain>
    </source>
</reference>
<dbReference type="STRING" id="1379270.GEMMAAP_16140"/>
<proteinExistence type="predicted"/>
<accession>A0A143BN42</accession>
<evidence type="ECO:0000313" key="2">
    <source>
        <dbReference type="EMBL" id="AMW05910.1"/>
    </source>
</evidence>